<accession>A0A5C6BGA0</accession>
<evidence type="ECO:0008006" key="3">
    <source>
        <dbReference type="Google" id="ProtNLM"/>
    </source>
</evidence>
<dbReference type="OrthoDB" id="626010at2"/>
<comment type="caution">
    <text evidence="1">The sequence shown here is derived from an EMBL/GenBank/DDBJ whole genome shotgun (WGS) entry which is preliminary data.</text>
</comment>
<protein>
    <recommendedName>
        <fullName evidence="3">Translocation protein TolB</fullName>
    </recommendedName>
</protein>
<sequence length="455" mass="49489">MMTTFLPADSHRFHERQITFAPTNHLLTNLGVWSHDGNWIYYDVRSDAAGSLFDGTRIERVNVESGDVEVVYQAQHGACVGVVTASPCEDKIVFIHGPENPSDDWAYAAWHRRGVTLELQSRNPGTPHSVANLDARDLVPPYTAGALRGGTHVHVISGDGRWISFTYEDHVLATSADANAQQNQRNVGVSVTDSAVLVPATHPRNHAGEAFSVLVTKTVDRPNPGSDEILRAYSDAWVGSNGYVRSDRSRQTRALAFIGDVVTQSGDVVPELFVVDVPDDVTVAGDAPLCGTASTRPEPPRGTVQRRLTHTAERKHPGLGNVRHWPRSSPDGSKIAFLMRDDAGLTQLWLASPIEPGIRQLTHNEFSIESAFTFRCDGLAIACVVGGCVCEVDVCNGKTTPLTSPTDPAIKPRPEAVVYSPDGTRVAYLRPDMSVAGTTNQVFVAETQWGRENER</sequence>
<dbReference type="InterPro" id="IPR022223">
    <property type="entry name" value="DUF3748"/>
</dbReference>
<keyword evidence="2" id="KW-1185">Reference proteome</keyword>
<dbReference type="Gene3D" id="2.120.10.30">
    <property type="entry name" value="TolB, C-terminal domain"/>
    <property type="match status" value="2"/>
</dbReference>
<dbReference type="EMBL" id="SJPT01000019">
    <property type="protein sequence ID" value="TWU10326.1"/>
    <property type="molecule type" value="Genomic_DNA"/>
</dbReference>
<proteinExistence type="predicted"/>
<dbReference type="Pfam" id="PF12566">
    <property type="entry name" value="DUF3748"/>
    <property type="match status" value="1"/>
</dbReference>
<reference evidence="1 2" key="1">
    <citation type="submission" date="2019-02" db="EMBL/GenBank/DDBJ databases">
        <title>Deep-cultivation of Planctomycetes and their phenomic and genomic characterization uncovers novel biology.</title>
        <authorList>
            <person name="Wiegand S."/>
            <person name="Jogler M."/>
            <person name="Boedeker C."/>
            <person name="Pinto D."/>
            <person name="Vollmers J."/>
            <person name="Rivas-Marin E."/>
            <person name="Kohn T."/>
            <person name="Peeters S.H."/>
            <person name="Heuer A."/>
            <person name="Rast P."/>
            <person name="Oberbeckmann S."/>
            <person name="Bunk B."/>
            <person name="Jeske O."/>
            <person name="Meyerdierks A."/>
            <person name="Storesund J.E."/>
            <person name="Kallscheuer N."/>
            <person name="Luecker S."/>
            <person name="Lage O.M."/>
            <person name="Pohl T."/>
            <person name="Merkel B.J."/>
            <person name="Hornburger P."/>
            <person name="Mueller R.-W."/>
            <person name="Bruemmer F."/>
            <person name="Labrenz M."/>
            <person name="Spormann A.M."/>
            <person name="Op Den Camp H."/>
            <person name="Overmann J."/>
            <person name="Amann R."/>
            <person name="Jetten M.S.M."/>
            <person name="Mascher T."/>
            <person name="Medema M.H."/>
            <person name="Devos D.P."/>
            <person name="Kaster A.-K."/>
            <person name="Ovreas L."/>
            <person name="Rohde M."/>
            <person name="Galperin M.Y."/>
            <person name="Jogler C."/>
        </authorList>
    </citation>
    <scope>NUCLEOTIDE SEQUENCE [LARGE SCALE GENOMIC DNA]</scope>
    <source>
        <strain evidence="1 2">Pla52o</strain>
    </source>
</reference>
<dbReference type="InterPro" id="IPR011042">
    <property type="entry name" value="6-blade_b-propeller_TolB-like"/>
</dbReference>
<dbReference type="SUPFAM" id="SSF82171">
    <property type="entry name" value="DPP6 N-terminal domain-like"/>
    <property type="match status" value="1"/>
</dbReference>
<organism evidence="1 2">
    <name type="scientific">Novipirellula galeiformis</name>
    <dbReference type="NCBI Taxonomy" id="2528004"/>
    <lineage>
        <taxon>Bacteria</taxon>
        <taxon>Pseudomonadati</taxon>
        <taxon>Planctomycetota</taxon>
        <taxon>Planctomycetia</taxon>
        <taxon>Pirellulales</taxon>
        <taxon>Pirellulaceae</taxon>
        <taxon>Novipirellula</taxon>
    </lineage>
</organism>
<name>A0A5C6BGA0_9BACT</name>
<dbReference type="AlphaFoldDB" id="A0A5C6BGA0"/>
<gene>
    <name evidence="1" type="ORF">Pla52o_57000</name>
</gene>
<evidence type="ECO:0000313" key="2">
    <source>
        <dbReference type="Proteomes" id="UP000316304"/>
    </source>
</evidence>
<dbReference type="Proteomes" id="UP000316304">
    <property type="component" value="Unassembled WGS sequence"/>
</dbReference>
<evidence type="ECO:0000313" key="1">
    <source>
        <dbReference type="EMBL" id="TWU10326.1"/>
    </source>
</evidence>